<protein>
    <submittedName>
        <fullName evidence="2">Uncharacterized protein</fullName>
    </submittedName>
</protein>
<name>A0A9X4KLK3_9BACL</name>
<keyword evidence="1" id="KW-0812">Transmembrane</keyword>
<keyword evidence="1" id="KW-0472">Membrane</keyword>
<dbReference type="RefSeq" id="WP_277567375.1">
    <property type="nucleotide sequence ID" value="NZ_JAPDHZ010000004.1"/>
</dbReference>
<proteinExistence type="predicted"/>
<dbReference type="AlphaFoldDB" id="A0A9X4KLK3"/>
<organism evidence="2 3">
    <name type="scientific">Cohnella ginsengisoli</name>
    <dbReference type="NCBI Taxonomy" id="425004"/>
    <lineage>
        <taxon>Bacteria</taxon>
        <taxon>Bacillati</taxon>
        <taxon>Bacillota</taxon>
        <taxon>Bacilli</taxon>
        <taxon>Bacillales</taxon>
        <taxon>Paenibacillaceae</taxon>
        <taxon>Cohnella</taxon>
    </lineage>
</organism>
<dbReference type="EMBL" id="JAPDHZ010000004">
    <property type="protein sequence ID" value="MDG0793629.1"/>
    <property type="molecule type" value="Genomic_DNA"/>
</dbReference>
<evidence type="ECO:0000313" key="3">
    <source>
        <dbReference type="Proteomes" id="UP001153387"/>
    </source>
</evidence>
<reference evidence="2 3" key="1">
    <citation type="submission" date="2022-10" db="EMBL/GenBank/DDBJ databases">
        <title>Comparative genomic analysis of Cohnella hashimotonis sp. nov., isolated from the International Space Station.</title>
        <authorList>
            <person name="Simpson A."/>
            <person name="Venkateswaran K."/>
        </authorList>
    </citation>
    <scope>NUCLEOTIDE SEQUENCE [LARGE SCALE GENOMIC DNA]</scope>
    <source>
        <strain evidence="2 3">DSM 18997</strain>
    </source>
</reference>
<gene>
    <name evidence="2" type="ORF">OMP38_24460</name>
</gene>
<evidence type="ECO:0000313" key="2">
    <source>
        <dbReference type="EMBL" id="MDG0793629.1"/>
    </source>
</evidence>
<dbReference type="Proteomes" id="UP001153387">
    <property type="component" value="Unassembled WGS sequence"/>
</dbReference>
<sequence>MLLHLAWAARTRGDFKLDETYMKSAVRLNPDDKQFQDEYLEALQRAHPMYRIFAVPDKYLRAMTPWQILFCWVALWTIFKPLVLLFILLYVVSKWGTKALVHVRIFGWRRR</sequence>
<evidence type="ECO:0000256" key="1">
    <source>
        <dbReference type="SAM" id="Phobius"/>
    </source>
</evidence>
<keyword evidence="3" id="KW-1185">Reference proteome</keyword>
<comment type="caution">
    <text evidence="2">The sequence shown here is derived from an EMBL/GenBank/DDBJ whole genome shotgun (WGS) entry which is preliminary data.</text>
</comment>
<accession>A0A9X4KLK3</accession>
<keyword evidence="1" id="KW-1133">Transmembrane helix</keyword>
<feature type="transmembrane region" description="Helical" evidence="1">
    <location>
        <begin position="66"/>
        <end position="92"/>
    </location>
</feature>